<dbReference type="Pfam" id="PF14523">
    <property type="entry name" value="Syntaxin_2"/>
    <property type="match status" value="1"/>
</dbReference>
<protein>
    <recommendedName>
        <fullName evidence="7">t-SNARE coiled-coil homology domain-containing protein</fullName>
    </recommendedName>
</protein>
<keyword evidence="9" id="KW-1185">Reference proteome</keyword>
<keyword evidence="6" id="KW-0812">Transmembrane</keyword>
<dbReference type="SUPFAM" id="SSF47661">
    <property type="entry name" value="t-snare proteins"/>
    <property type="match status" value="1"/>
</dbReference>
<evidence type="ECO:0000256" key="1">
    <source>
        <dbReference type="ARBA" id="ARBA00009063"/>
    </source>
</evidence>
<comment type="caution">
    <text evidence="8">The sequence shown here is derived from an EMBL/GenBank/DDBJ whole genome shotgun (WGS) entry which is preliminary data.</text>
</comment>
<dbReference type="Pfam" id="PF05739">
    <property type="entry name" value="SNARE"/>
    <property type="match status" value="1"/>
</dbReference>
<keyword evidence="2" id="KW-0653">Protein transport</keyword>
<dbReference type="Gene3D" id="1.20.58.70">
    <property type="match status" value="1"/>
</dbReference>
<sequence>MSFLDAYEGAEPPTATQRGEIGHEECSSVAGVVFQLTTNVASYKRMVDSLGTQKDSEQLRNRMHKTRDSIQQLARETSNRLKGLNNQAASGALSNTVKGTHAKLVKDFHSLLKDFQKTQRSCNERELMYTVAKGTEVPAPVSSSARVMADPELDERPSAILQPELEPLMQTQDRSQLIRLDNAIEYNSTMIRERDQDLADIQDEILEVNEIFQDLAVLVNEQGGMMEDIEANIVKTNVQVKQGHEQLKSAEKSQKSSRTKMCCMLFFVIVVLIVLLVVLLQIV</sequence>
<dbReference type="PROSITE" id="PS50192">
    <property type="entry name" value="T_SNARE"/>
    <property type="match status" value="1"/>
</dbReference>
<evidence type="ECO:0000313" key="8">
    <source>
        <dbReference type="EMBL" id="KAK3268045.1"/>
    </source>
</evidence>
<dbReference type="GO" id="GO:0048278">
    <property type="term" value="P:vesicle docking"/>
    <property type="evidence" value="ECO:0007669"/>
    <property type="project" value="TreeGrafter"/>
</dbReference>
<dbReference type="EMBL" id="LGRX02012045">
    <property type="protein sequence ID" value="KAK3268045.1"/>
    <property type="molecule type" value="Genomic_DNA"/>
</dbReference>
<dbReference type="InterPro" id="IPR010989">
    <property type="entry name" value="SNARE"/>
</dbReference>
<dbReference type="InterPro" id="IPR045242">
    <property type="entry name" value="Syntaxin"/>
</dbReference>
<dbReference type="GO" id="GO:0012505">
    <property type="term" value="C:endomembrane system"/>
    <property type="evidence" value="ECO:0007669"/>
    <property type="project" value="TreeGrafter"/>
</dbReference>
<dbReference type="SMART" id="SM00397">
    <property type="entry name" value="t_SNARE"/>
    <property type="match status" value="1"/>
</dbReference>
<accession>A0AAE0FY69</accession>
<dbReference type="GO" id="GO:0031201">
    <property type="term" value="C:SNARE complex"/>
    <property type="evidence" value="ECO:0007669"/>
    <property type="project" value="TreeGrafter"/>
</dbReference>
<keyword evidence="4" id="KW-0175">Coiled coil</keyword>
<feature type="domain" description="T-SNARE coiled-coil homology" evidence="7">
    <location>
        <begin position="188"/>
        <end position="250"/>
    </location>
</feature>
<dbReference type="InterPro" id="IPR006012">
    <property type="entry name" value="Syntaxin/epimorphin_CS"/>
</dbReference>
<dbReference type="Gene3D" id="1.20.5.110">
    <property type="match status" value="1"/>
</dbReference>
<dbReference type="GO" id="GO:0000149">
    <property type="term" value="F:SNARE binding"/>
    <property type="evidence" value="ECO:0007669"/>
    <property type="project" value="TreeGrafter"/>
</dbReference>
<dbReference type="SMART" id="SM00503">
    <property type="entry name" value="SynN"/>
    <property type="match status" value="1"/>
</dbReference>
<reference evidence="8 9" key="1">
    <citation type="journal article" date="2015" name="Genome Biol. Evol.">
        <title>Comparative Genomics of a Bacterivorous Green Alga Reveals Evolutionary Causalities and Consequences of Phago-Mixotrophic Mode of Nutrition.</title>
        <authorList>
            <person name="Burns J.A."/>
            <person name="Paasch A."/>
            <person name="Narechania A."/>
            <person name="Kim E."/>
        </authorList>
    </citation>
    <scope>NUCLEOTIDE SEQUENCE [LARGE SCALE GENOMIC DNA]</scope>
    <source>
        <strain evidence="8 9">PLY_AMNH</strain>
    </source>
</reference>
<dbReference type="PROSITE" id="PS00914">
    <property type="entry name" value="SYNTAXIN"/>
    <property type="match status" value="1"/>
</dbReference>
<feature type="coiled-coil region" evidence="4">
    <location>
        <begin position="56"/>
        <end position="87"/>
    </location>
</feature>
<evidence type="ECO:0000256" key="3">
    <source>
        <dbReference type="RuleBase" id="RU003858"/>
    </source>
</evidence>
<gene>
    <name evidence="8" type="ORF">CYMTET_23420</name>
</gene>
<evidence type="ECO:0000256" key="4">
    <source>
        <dbReference type="SAM" id="Coils"/>
    </source>
</evidence>
<feature type="region of interest" description="Disordered" evidence="5">
    <location>
        <begin position="1"/>
        <end position="20"/>
    </location>
</feature>
<name>A0AAE0FY69_9CHLO</name>
<dbReference type="PANTHER" id="PTHR19957">
    <property type="entry name" value="SYNTAXIN"/>
    <property type="match status" value="1"/>
</dbReference>
<keyword evidence="6" id="KW-0472">Membrane</keyword>
<keyword evidence="2" id="KW-0813">Transport</keyword>
<dbReference type="InterPro" id="IPR006011">
    <property type="entry name" value="Syntaxin_N"/>
</dbReference>
<evidence type="ECO:0000256" key="2">
    <source>
        <dbReference type="ARBA" id="ARBA00022927"/>
    </source>
</evidence>
<keyword evidence="6" id="KW-1133">Transmembrane helix</keyword>
<evidence type="ECO:0000256" key="6">
    <source>
        <dbReference type="SAM" id="Phobius"/>
    </source>
</evidence>
<dbReference type="InterPro" id="IPR000727">
    <property type="entry name" value="T_SNARE_dom"/>
</dbReference>
<dbReference type="PANTHER" id="PTHR19957:SF38">
    <property type="entry name" value="LD27581P"/>
    <property type="match status" value="1"/>
</dbReference>
<comment type="similarity">
    <text evidence="1 3">Belongs to the syntaxin family.</text>
</comment>
<dbReference type="AlphaFoldDB" id="A0AAE0FY69"/>
<proteinExistence type="inferred from homology"/>
<evidence type="ECO:0000256" key="5">
    <source>
        <dbReference type="SAM" id="MobiDB-lite"/>
    </source>
</evidence>
<feature type="transmembrane region" description="Helical" evidence="6">
    <location>
        <begin position="262"/>
        <end position="282"/>
    </location>
</feature>
<dbReference type="GO" id="GO:0005484">
    <property type="term" value="F:SNAP receptor activity"/>
    <property type="evidence" value="ECO:0007669"/>
    <property type="project" value="InterPro"/>
</dbReference>
<organism evidence="8 9">
    <name type="scientific">Cymbomonas tetramitiformis</name>
    <dbReference type="NCBI Taxonomy" id="36881"/>
    <lineage>
        <taxon>Eukaryota</taxon>
        <taxon>Viridiplantae</taxon>
        <taxon>Chlorophyta</taxon>
        <taxon>Pyramimonadophyceae</taxon>
        <taxon>Pyramimonadales</taxon>
        <taxon>Pyramimonadaceae</taxon>
        <taxon>Cymbomonas</taxon>
    </lineage>
</organism>
<dbReference type="GO" id="GO:0006906">
    <property type="term" value="P:vesicle fusion"/>
    <property type="evidence" value="ECO:0007669"/>
    <property type="project" value="TreeGrafter"/>
</dbReference>
<dbReference type="Proteomes" id="UP001190700">
    <property type="component" value="Unassembled WGS sequence"/>
</dbReference>
<evidence type="ECO:0000313" key="9">
    <source>
        <dbReference type="Proteomes" id="UP001190700"/>
    </source>
</evidence>
<dbReference type="GO" id="GO:0006886">
    <property type="term" value="P:intracellular protein transport"/>
    <property type="evidence" value="ECO:0007669"/>
    <property type="project" value="InterPro"/>
</dbReference>
<evidence type="ECO:0000259" key="7">
    <source>
        <dbReference type="PROSITE" id="PS50192"/>
    </source>
</evidence>
<dbReference type="CDD" id="cd15840">
    <property type="entry name" value="SNARE_Qa"/>
    <property type="match status" value="1"/>
</dbReference>